<keyword evidence="2" id="KW-1185">Reference proteome</keyword>
<feature type="non-terminal residue" evidence="1">
    <location>
        <position position="1"/>
    </location>
</feature>
<reference evidence="1 2" key="1">
    <citation type="journal article" date="2018" name="Front. Plant Sci.">
        <title>Red Clover (Trifolium pratense) and Zigzag Clover (T. medium) - A Picture of Genomic Similarities and Differences.</title>
        <authorList>
            <person name="Dluhosova J."/>
            <person name="Istvanek J."/>
            <person name="Nedelnik J."/>
            <person name="Repkova J."/>
        </authorList>
    </citation>
    <scope>NUCLEOTIDE SEQUENCE [LARGE SCALE GENOMIC DNA]</scope>
    <source>
        <strain evidence="2">cv. 10/8</strain>
        <tissue evidence="1">Leaf</tissue>
    </source>
</reference>
<proteinExistence type="predicted"/>
<dbReference type="AlphaFoldDB" id="A0A392RU00"/>
<organism evidence="1 2">
    <name type="scientific">Trifolium medium</name>
    <dbReference type="NCBI Taxonomy" id="97028"/>
    <lineage>
        <taxon>Eukaryota</taxon>
        <taxon>Viridiplantae</taxon>
        <taxon>Streptophyta</taxon>
        <taxon>Embryophyta</taxon>
        <taxon>Tracheophyta</taxon>
        <taxon>Spermatophyta</taxon>
        <taxon>Magnoliopsida</taxon>
        <taxon>eudicotyledons</taxon>
        <taxon>Gunneridae</taxon>
        <taxon>Pentapetalae</taxon>
        <taxon>rosids</taxon>
        <taxon>fabids</taxon>
        <taxon>Fabales</taxon>
        <taxon>Fabaceae</taxon>
        <taxon>Papilionoideae</taxon>
        <taxon>50 kb inversion clade</taxon>
        <taxon>NPAAA clade</taxon>
        <taxon>Hologalegina</taxon>
        <taxon>IRL clade</taxon>
        <taxon>Trifolieae</taxon>
        <taxon>Trifolium</taxon>
    </lineage>
</organism>
<evidence type="ECO:0000313" key="2">
    <source>
        <dbReference type="Proteomes" id="UP000265520"/>
    </source>
</evidence>
<evidence type="ECO:0000313" key="1">
    <source>
        <dbReference type="EMBL" id="MCI39849.1"/>
    </source>
</evidence>
<protein>
    <submittedName>
        <fullName evidence="1">Uncharacterized protein</fullName>
    </submittedName>
</protein>
<accession>A0A392RU00</accession>
<dbReference type="Proteomes" id="UP000265520">
    <property type="component" value="Unassembled WGS sequence"/>
</dbReference>
<sequence length="32" mass="3382">DDNSLNDGDGIGLYKGDDVDLCDGNNNELALQ</sequence>
<dbReference type="EMBL" id="LXQA010272551">
    <property type="protein sequence ID" value="MCI39849.1"/>
    <property type="molecule type" value="Genomic_DNA"/>
</dbReference>
<name>A0A392RU00_9FABA</name>
<comment type="caution">
    <text evidence="1">The sequence shown here is derived from an EMBL/GenBank/DDBJ whole genome shotgun (WGS) entry which is preliminary data.</text>
</comment>